<dbReference type="EMBL" id="GG738848">
    <property type="protein sequence ID" value="EFC49188.1"/>
    <property type="molecule type" value="Genomic_DNA"/>
</dbReference>
<organism evidence="4">
    <name type="scientific">Naegleria gruberi</name>
    <name type="common">Amoeba</name>
    <dbReference type="NCBI Taxonomy" id="5762"/>
    <lineage>
        <taxon>Eukaryota</taxon>
        <taxon>Discoba</taxon>
        <taxon>Heterolobosea</taxon>
        <taxon>Tetramitia</taxon>
        <taxon>Eutetramitia</taxon>
        <taxon>Vahlkampfiidae</taxon>
        <taxon>Naegleria</taxon>
    </lineage>
</organism>
<dbReference type="GeneID" id="8855190"/>
<dbReference type="VEuPathDB" id="AmoebaDB:NAEGRDRAFT_78155"/>
<reference evidence="3 4" key="1">
    <citation type="journal article" date="2010" name="Cell">
        <title>The genome of Naegleria gruberi illuminates early eukaryotic versatility.</title>
        <authorList>
            <person name="Fritz-Laylin L.K."/>
            <person name="Prochnik S.E."/>
            <person name="Ginger M.L."/>
            <person name="Dacks J.B."/>
            <person name="Carpenter M.L."/>
            <person name="Field M.C."/>
            <person name="Kuo A."/>
            <person name="Paredez A."/>
            <person name="Chapman J."/>
            <person name="Pham J."/>
            <person name="Shu S."/>
            <person name="Neupane R."/>
            <person name="Cipriano M."/>
            <person name="Mancuso J."/>
            <person name="Tu H."/>
            <person name="Salamov A."/>
            <person name="Lindquist E."/>
            <person name="Shapiro H."/>
            <person name="Lucas S."/>
            <person name="Grigoriev I.V."/>
            <person name="Cande W.Z."/>
            <person name="Fulton C."/>
            <person name="Rokhsar D.S."/>
            <person name="Dawson S.C."/>
        </authorList>
    </citation>
    <scope>NUCLEOTIDE SEQUENCE [LARGE SCALE GENOMIC DNA]</scope>
    <source>
        <strain evidence="3 4">NEG-M</strain>
    </source>
</reference>
<feature type="compositionally biased region" description="Low complexity" evidence="2">
    <location>
        <begin position="47"/>
        <end position="59"/>
    </location>
</feature>
<dbReference type="InParanoid" id="D2V1M9"/>
<dbReference type="AlphaFoldDB" id="D2V1M9"/>
<keyword evidence="3" id="KW-0418">Kinase</keyword>
<feature type="region of interest" description="Disordered" evidence="2">
    <location>
        <begin position="1"/>
        <end position="136"/>
    </location>
</feature>
<feature type="compositionally biased region" description="Basic and acidic residues" evidence="2">
    <location>
        <begin position="28"/>
        <end position="42"/>
    </location>
</feature>
<dbReference type="PANTHER" id="PTHR15243:SF0">
    <property type="entry name" value="SERINE_THREONINE-PROTEIN KINASE 19"/>
    <property type="match status" value="1"/>
</dbReference>
<proteinExistence type="inferred from homology"/>
<dbReference type="eggNOG" id="ENOG502RDW5">
    <property type="taxonomic scope" value="Eukaryota"/>
</dbReference>
<comment type="similarity">
    <text evidence="1">Belongs to the STK19 family.</text>
</comment>
<dbReference type="RefSeq" id="XP_002681932.1">
    <property type="nucleotide sequence ID" value="XM_002681886.1"/>
</dbReference>
<evidence type="ECO:0000256" key="1">
    <source>
        <dbReference type="ARBA" id="ARBA00093458"/>
    </source>
</evidence>
<protein>
    <submittedName>
        <fullName evidence="3">Serine/threonine-protein kinase</fullName>
    </submittedName>
</protein>
<dbReference type="Pfam" id="PF10494">
    <property type="entry name" value="Stk19"/>
    <property type="match status" value="1"/>
</dbReference>
<gene>
    <name evidence="3" type="ORF">NAEGRDRAFT_78155</name>
</gene>
<evidence type="ECO:0000256" key="2">
    <source>
        <dbReference type="SAM" id="MobiDB-lite"/>
    </source>
</evidence>
<name>D2V1M9_NAEGR</name>
<feature type="compositionally biased region" description="Polar residues" evidence="2">
    <location>
        <begin position="9"/>
        <end position="21"/>
    </location>
</feature>
<dbReference type="GO" id="GO:0016301">
    <property type="term" value="F:kinase activity"/>
    <property type="evidence" value="ECO:0007669"/>
    <property type="project" value="UniProtKB-KW"/>
</dbReference>
<keyword evidence="3" id="KW-0808">Transferase</keyword>
<evidence type="ECO:0000313" key="3">
    <source>
        <dbReference type="EMBL" id="EFC49188.1"/>
    </source>
</evidence>
<evidence type="ECO:0000313" key="4">
    <source>
        <dbReference type="Proteomes" id="UP000006671"/>
    </source>
</evidence>
<dbReference type="OMA" id="FHIRDMI"/>
<dbReference type="OrthoDB" id="10261701at2759"/>
<dbReference type="PANTHER" id="PTHR15243">
    <property type="entry name" value="SERINE/THREONINE-PROTEIN KINASE 19"/>
    <property type="match status" value="1"/>
</dbReference>
<dbReference type="KEGG" id="ngr:NAEGRDRAFT_78155"/>
<keyword evidence="4" id="KW-1185">Reference proteome</keyword>
<feature type="compositionally biased region" description="Low complexity" evidence="2">
    <location>
        <begin position="77"/>
        <end position="124"/>
    </location>
</feature>
<dbReference type="Proteomes" id="UP000006671">
    <property type="component" value="Unassembled WGS sequence"/>
</dbReference>
<dbReference type="InterPro" id="IPR018865">
    <property type="entry name" value="STK19-like"/>
</dbReference>
<sequence length="432" mass="49363">MLDLAISGGISNTSPSGNPVTPTKKRKSESTSERALLERKMVETANELTSPTALSSPSSSEKRVFKTPTRLNKKVETPSSSTSSSSTTTASAKSSPKSSPRTTPTKTTTPTRTTSTPTTPSFSSDGFYSEEQTRGGEDTNQLNAVALFVENAADFQFSDTHVAFLKLRQEIQNSILSCKHLMKFIFPPIILKHLLYNENVISGQTPTQIEQTINQMIDTNEIRKFYIDRSIYRDIFGFVFMEDYIKTMWIQHETYINNLENTLNEEDKSRLPVFQEERKKEIKKLLSASRINELKDIVKKFCELVLPMIKEPFIEKRDLIDLLFEENDSKQITHDEAITHLMSLGALTIRDIESFFFSIPNLSQFMYYLHNGRKEILNVLRRKQFKEIMVNTLLQKNIRNTIFNPMFHIRDMIGDGDVTVIDINGQAMLRLK</sequence>
<accession>D2V1M9</accession>